<dbReference type="SMART" id="SM00033">
    <property type="entry name" value="CH"/>
    <property type="match status" value="2"/>
</dbReference>
<dbReference type="PANTHER" id="PTHR11915">
    <property type="entry name" value="SPECTRIN/FILAMIN RELATED CYTOSKELETAL PROTEIN"/>
    <property type="match status" value="1"/>
</dbReference>
<dbReference type="Proteomes" id="UP000812966">
    <property type="component" value="Unassembled WGS sequence"/>
</dbReference>
<dbReference type="Gene3D" id="1.10.418.10">
    <property type="entry name" value="Calponin-like domain"/>
    <property type="match status" value="2"/>
</dbReference>
<dbReference type="Gene3D" id="1.10.238.10">
    <property type="entry name" value="EF-hand"/>
    <property type="match status" value="2"/>
</dbReference>
<reference evidence="6" key="1">
    <citation type="submission" date="2020-04" db="EMBL/GenBank/DDBJ databases">
        <title>Analysis of mating type loci in Filobasidium floriforme.</title>
        <authorList>
            <person name="Nowrousian M."/>
        </authorList>
    </citation>
    <scope>NUCLEOTIDE SEQUENCE</scope>
    <source>
        <strain evidence="6">CBS 6242</strain>
    </source>
</reference>
<evidence type="ECO:0000256" key="1">
    <source>
        <dbReference type="ARBA" id="ARBA00010255"/>
    </source>
</evidence>
<proteinExistence type="inferred from homology"/>
<dbReference type="PROSITE" id="PS00019">
    <property type="entry name" value="ACTININ_1"/>
    <property type="match status" value="1"/>
</dbReference>
<keyword evidence="4" id="KW-0009">Actin-binding</keyword>
<dbReference type="PROSITE" id="PS50021">
    <property type="entry name" value="CH"/>
    <property type="match status" value="2"/>
</dbReference>
<keyword evidence="2" id="KW-0677">Repeat</keyword>
<dbReference type="GO" id="GO:0003779">
    <property type="term" value="F:actin binding"/>
    <property type="evidence" value="ECO:0007669"/>
    <property type="project" value="UniProtKB-KW"/>
</dbReference>
<evidence type="ECO:0000259" key="5">
    <source>
        <dbReference type="PROSITE" id="PS50021"/>
    </source>
</evidence>
<feature type="domain" description="Calponin-homology (CH)" evidence="5">
    <location>
        <begin position="15"/>
        <end position="121"/>
    </location>
</feature>
<dbReference type="SUPFAM" id="SSF47576">
    <property type="entry name" value="Calponin-homology domain, CH-domain"/>
    <property type="match status" value="1"/>
</dbReference>
<dbReference type="InterPro" id="IPR011992">
    <property type="entry name" value="EF-hand-dom_pair"/>
</dbReference>
<organism evidence="6 7">
    <name type="scientific">Filobasidium floriforme</name>
    <dbReference type="NCBI Taxonomy" id="5210"/>
    <lineage>
        <taxon>Eukaryota</taxon>
        <taxon>Fungi</taxon>
        <taxon>Dikarya</taxon>
        <taxon>Basidiomycota</taxon>
        <taxon>Agaricomycotina</taxon>
        <taxon>Tremellomycetes</taxon>
        <taxon>Filobasidiales</taxon>
        <taxon>Filobasidiaceae</taxon>
        <taxon>Filobasidium</taxon>
    </lineage>
</organism>
<dbReference type="InterPro" id="IPR001715">
    <property type="entry name" value="CH_dom"/>
</dbReference>
<dbReference type="InterPro" id="IPR036872">
    <property type="entry name" value="CH_dom_sf"/>
</dbReference>
<keyword evidence="3" id="KW-0106">Calcium</keyword>
<name>A0A8K0JR97_9TREE</name>
<comment type="caution">
    <text evidence="6">The sequence shown here is derived from an EMBL/GenBank/DDBJ whole genome shotgun (WGS) entry which is preliminary data.</text>
</comment>
<evidence type="ECO:0000313" key="6">
    <source>
        <dbReference type="EMBL" id="KAG7571306.1"/>
    </source>
</evidence>
<dbReference type="PROSITE" id="PS00020">
    <property type="entry name" value="ACTININ_2"/>
    <property type="match status" value="1"/>
</dbReference>
<dbReference type="Gene3D" id="1.20.58.60">
    <property type="match status" value="2"/>
</dbReference>
<dbReference type="InterPro" id="IPR001589">
    <property type="entry name" value="Actinin_actin-bd_CS"/>
</dbReference>
<evidence type="ECO:0000313" key="7">
    <source>
        <dbReference type="Proteomes" id="UP000812966"/>
    </source>
</evidence>
<keyword evidence="7" id="KW-1185">Reference proteome</keyword>
<comment type="similarity">
    <text evidence="1">Belongs to the alpha-actinin family.</text>
</comment>
<dbReference type="Pfam" id="PF00307">
    <property type="entry name" value="CH"/>
    <property type="match status" value="2"/>
</dbReference>
<accession>A0A8K0JR97</accession>
<feature type="domain" description="Calponin-homology (CH)" evidence="5">
    <location>
        <begin position="130"/>
        <end position="239"/>
    </location>
</feature>
<dbReference type="EMBL" id="JABELV010000009">
    <property type="protein sequence ID" value="KAG7571306.1"/>
    <property type="molecule type" value="Genomic_DNA"/>
</dbReference>
<dbReference type="SMART" id="SM01184">
    <property type="entry name" value="efhand_Ca_insen"/>
    <property type="match status" value="1"/>
</dbReference>
<dbReference type="SUPFAM" id="SSF46966">
    <property type="entry name" value="Spectrin repeat"/>
    <property type="match status" value="1"/>
</dbReference>
<dbReference type="AlphaFoldDB" id="A0A8K0JR97"/>
<protein>
    <recommendedName>
        <fullName evidence="5">Calponin-homology (CH) domain-containing protein</fullName>
    </recommendedName>
</protein>
<dbReference type="FunFam" id="1.10.418.10:FF:000077">
    <property type="entry name" value="Related to alpha-actinin"/>
    <property type="match status" value="1"/>
</dbReference>
<evidence type="ECO:0000256" key="2">
    <source>
        <dbReference type="ARBA" id="ARBA00022737"/>
    </source>
</evidence>
<dbReference type="Pfam" id="PF08726">
    <property type="entry name" value="EFhand_Ca_insen"/>
    <property type="match status" value="1"/>
</dbReference>
<gene>
    <name evidence="6" type="ORF">FFLO_00818</name>
</gene>
<evidence type="ECO:0000256" key="3">
    <source>
        <dbReference type="ARBA" id="ARBA00022837"/>
    </source>
</evidence>
<sequence>MLSPGTFGHDVEWASIQGRTFTKWINTKLAAKELAPMRDLIPDICDGTKLIQMKETMSDTSLGRYNATPKFRVQRAENAKKALDFVRSRGIRLTNIGVADIVDGNLKIILGLIWTLILRFTIDGITEEGLSAREGLLLWCQRKTSVPPYSEDGVEVRDFGKSFTSGLAFCALIHRHRPDLLDWDTLDKTNAEACTTLAFDIAAKHLGIPQLLEVSDVCNSVPDERSVMTYVAEFFHAFSSLDKQETTARRVTQFAEMLKALQGSQSAYEHGTQKLIDSMTSQIDQFRRITFTGDYADARKHFDDFAKYPVIKRDFAKNRQYLATNFGNIQTRLKTAGIRGYRPVEGVGLEEVERVWQELVATEAATSKAINANLLGIKDRLKQEYRAAAKSLDTRIAALQDELTHMQGSLEAQQSIMPKFRAAASSLKQNLEAVDEVGKACREAKIDEIDLGASSVKDFQFELGLLDDTIRQKESFIENQIRAASTTNVTADQLGEWEEVWQRFEMEPNDHLDYYQLNSALAALGMTFTEEELERLYRNTCAQFGAVTHDAFVHLLVEITEDSSSMDQLLEAFHNLANGDRLITETDMRQAHLSSEVTSFLKQTMQAVDDEGHAGYDYEKFLHDTFVA</sequence>
<dbReference type="InterPro" id="IPR014837">
    <property type="entry name" value="EF-hand_Ca_insen"/>
</dbReference>
<evidence type="ECO:0000256" key="4">
    <source>
        <dbReference type="ARBA" id="ARBA00023203"/>
    </source>
</evidence>
<dbReference type="SUPFAM" id="SSF47473">
    <property type="entry name" value="EF-hand"/>
    <property type="match status" value="1"/>
</dbReference>